<dbReference type="SUPFAM" id="SSF50129">
    <property type="entry name" value="GroES-like"/>
    <property type="match status" value="1"/>
</dbReference>
<dbReference type="FunCoup" id="A0A2P5HKM1">
    <property type="interactions" value="66"/>
</dbReference>
<evidence type="ECO:0000313" key="3">
    <source>
        <dbReference type="EMBL" id="POS70799.1"/>
    </source>
</evidence>
<keyword evidence="1" id="KW-0560">Oxidoreductase</keyword>
<dbReference type="InParanoid" id="A0A2P5HKM1"/>
<evidence type="ECO:0000256" key="1">
    <source>
        <dbReference type="ARBA" id="ARBA00023002"/>
    </source>
</evidence>
<dbReference type="InterPro" id="IPR050700">
    <property type="entry name" value="YIM1/Zinc_Alcohol_DH_Fams"/>
</dbReference>
<dbReference type="InterPro" id="IPR011032">
    <property type="entry name" value="GroES-like_sf"/>
</dbReference>
<dbReference type="CDD" id="cd08267">
    <property type="entry name" value="MDR1"/>
    <property type="match status" value="1"/>
</dbReference>
<keyword evidence="4" id="KW-1185">Reference proteome</keyword>
<protein>
    <recommendedName>
        <fullName evidence="2">Enoyl reductase (ER) domain-containing protein</fullName>
    </recommendedName>
</protein>
<dbReference type="Pfam" id="PF08240">
    <property type="entry name" value="ADH_N"/>
    <property type="match status" value="1"/>
</dbReference>
<dbReference type="STRING" id="158607.A0A2P5HKM1"/>
<dbReference type="InterPro" id="IPR036291">
    <property type="entry name" value="NAD(P)-bd_dom_sf"/>
</dbReference>
<dbReference type="SUPFAM" id="SSF51735">
    <property type="entry name" value="NAD(P)-binding Rossmann-fold domains"/>
    <property type="match status" value="1"/>
</dbReference>
<dbReference type="PANTHER" id="PTHR11695:SF294">
    <property type="entry name" value="RETICULON-4-INTERACTING PROTEIN 1, MITOCHONDRIAL"/>
    <property type="match status" value="1"/>
</dbReference>
<evidence type="ECO:0000313" key="4">
    <source>
        <dbReference type="Proteomes" id="UP000094444"/>
    </source>
</evidence>
<reference evidence="3" key="1">
    <citation type="submission" date="2017-09" db="EMBL/GenBank/DDBJ databases">
        <title>Polyketide synthases of a Diaporthe helianthi virulent isolate.</title>
        <authorList>
            <person name="Baroncelli R."/>
        </authorList>
    </citation>
    <scope>NUCLEOTIDE SEQUENCE [LARGE SCALE GENOMIC DNA]</scope>
    <source>
        <strain evidence="3">7/96</strain>
    </source>
</reference>
<dbReference type="AlphaFoldDB" id="A0A2P5HKM1"/>
<dbReference type="Gene3D" id="3.40.50.720">
    <property type="entry name" value="NAD(P)-binding Rossmann-like Domain"/>
    <property type="match status" value="1"/>
</dbReference>
<dbReference type="SMART" id="SM00829">
    <property type="entry name" value="PKS_ER"/>
    <property type="match status" value="1"/>
</dbReference>
<dbReference type="Pfam" id="PF13602">
    <property type="entry name" value="ADH_zinc_N_2"/>
    <property type="match status" value="1"/>
</dbReference>
<dbReference type="InterPro" id="IPR013154">
    <property type="entry name" value="ADH-like_N"/>
</dbReference>
<dbReference type="InterPro" id="IPR002364">
    <property type="entry name" value="Quin_OxRdtase/zeta-crystal_CS"/>
</dbReference>
<organism evidence="3 4">
    <name type="scientific">Diaporthe helianthi</name>
    <dbReference type="NCBI Taxonomy" id="158607"/>
    <lineage>
        <taxon>Eukaryota</taxon>
        <taxon>Fungi</taxon>
        <taxon>Dikarya</taxon>
        <taxon>Ascomycota</taxon>
        <taxon>Pezizomycotina</taxon>
        <taxon>Sordariomycetes</taxon>
        <taxon>Sordariomycetidae</taxon>
        <taxon>Diaporthales</taxon>
        <taxon>Diaporthaceae</taxon>
        <taxon>Diaporthe</taxon>
    </lineage>
</organism>
<dbReference type="InterPro" id="IPR020843">
    <property type="entry name" value="ER"/>
</dbReference>
<dbReference type="GO" id="GO:0016491">
    <property type="term" value="F:oxidoreductase activity"/>
    <property type="evidence" value="ECO:0007669"/>
    <property type="project" value="UniProtKB-KW"/>
</dbReference>
<dbReference type="Gene3D" id="3.90.180.10">
    <property type="entry name" value="Medium-chain alcohol dehydrogenases, catalytic domain"/>
    <property type="match status" value="1"/>
</dbReference>
<dbReference type="Proteomes" id="UP000094444">
    <property type="component" value="Unassembled WGS sequence"/>
</dbReference>
<comment type="caution">
    <text evidence="3">The sequence shown here is derived from an EMBL/GenBank/DDBJ whole genome shotgun (WGS) entry which is preliminary data.</text>
</comment>
<sequence>MASDVPSTMKAWLVTKNGQPRDALTLKTDYPVPSKIKAGNVLIRVSYAALNPADLNFMGNIPNWVPFRRNPVPGLDFAGEVVKVGPSVPSESGVVLGAQVCGALNVVSIAIGRGSLAEYIEVPASKVVVKPKGVDTIDAAGALGIAGQTAYIVLKESGIKAGDRVLVNGASGGVGSVLVQVAKSKGAFVYGVCSSANAEMVKGLGADEVIDYKAYESLVTHLTDTFALNPMNRIFDCVGSDELFQRSARYLDKDGMYITIVGGVGAGPIVRSKLLPVALGGVPRRFKLLALWPDGAIAKEVARWIENGEYSKFPRDSEYSMNDAVKGYERVASKRSRGKVIVAVS</sequence>
<dbReference type="GO" id="GO:0005739">
    <property type="term" value="C:mitochondrion"/>
    <property type="evidence" value="ECO:0007669"/>
    <property type="project" value="TreeGrafter"/>
</dbReference>
<evidence type="ECO:0000259" key="2">
    <source>
        <dbReference type="SMART" id="SM00829"/>
    </source>
</evidence>
<accession>A0A2P5HKM1</accession>
<proteinExistence type="predicted"/>
<feature type="domain" description="Enoyl reductase (ER)" evidence="2">
    <location>
        <begin position="19"/>
        <end position="342"/>
    </location>
</feature>
<dbReference type="GO" id="GO:0008270">
    <property type="term" value="F:zinc ion binding"/>
    <property type="evidence" value="ECO:0007669"/>
    <property type="project" value="InterPro"/>
</dbReference>
<gene>
    <name evidence="3" type="ORF">DHEL01_v210808</name>
</gene>
<dbReference type="PANTHER" id="PTHR11695">
    <property type="entry name" value="ALCOHOL DEHYDROGENASE RELATED"/>
    <property type="match status" value="1"/>
</dbReference>
<dbReference type="OrthoDB" id="3509362at2759"/>
<dbReference type="EMBL" id="MAVT02001481">
    <property type="protein sequence ID" value="POS70799.1"/>
    <property type="molecule type" value="Genomic_DNA"/>
</dbReference>
<name>A0A2P5HKM1_DIAHE</name>
<dbReference type="PROSITE" id="PS01162">
    <property type="entry name" value="QOR_ZETA_CRYSTAL"/>
    <property type="match status" value="1"/>
</dbReference>